<evidence type="ECO:0000313" key="2">
    <source>
        <dbReference type="Proteomes" id="UP000694018"/>
    </source>
</evidence>
<accession>A0A8F5BPA6</accession>
<gene>
    <name evidence="1" type="ORF">J5U23_01695</name>
</gene>
<evidence type="ECO:0000313" key="1">
    <source>
        <dbReference type="EMBL" id="QXJ28826.1"/>
    </source>
</evidence>
<dbReference type="Proteomes" id="UP000694018">
    <property type="component" value="Chromosome"/>
</dbReference>
<proteinExistence type="predicted"/>
<dbReference type="RefSeq" id="WP_218257797.1">
    <property type="nucleotide sequence ID" value="NZ_CP077717.1"/>
</dbReference>
<dbReference type="AlphaFoldDB" id="A0A8F5BPA6"/>
<protein>
    <submittedName>
        <fullName evidence="1">Uncharacterized protein</fullName>
    </submittedName>
</protein>
<dbReference type="OrthoDB" id="378552at2157"/>
<name>A0A8F5BPA6_SACSH</name>
<sequence length="133" mass="15794">MIYITDAKGDGRPCLKVYEGKVMKWYYCESEDYLFSSFINLLKYDKNFRIYNVYGKKVYIPNDPEVFKVKEELEEFEGIIYNLSQLLPLIKISREINGNRKKVKVKLKNKMNAEEVLKLGVRIIKPVELPRLF</sequence>
<dbReference type="EMBL" id="CP077717">
    <property type="protein sequence ID" value="QXJ28826.1"/>
    <property type="molecule type" value="Genomic_DNA"/>
</dbReference>
<organism evidence="1 2">
    <name type="scientific">Saccharolobus shibatae (strain ATCC 51178 / DSM 5389 / JCM 8931 / NBRC 15437 / B12)</name>
    <name type="common">Sulfolobus shibatae</name>
    <dbReference type="NCBI Taxonomy" id="523848"/>
    <lineage>
        <taxon>Archaea</taxon>
        <taxon>Thermoproteota</taxon>
        <taxon>Thermoprotei</taxon>
        <taxon>Sulfolobales</taxon>
        <taxon>Sulfolobaceae</taxon>
        <taxon>Saccharolobus</taxon>
    </lineage>
</organism>
<reference evidence="1" key="1">
    <citation type="journal article" date="2021" name="Environ. Microbiol.">
        <title>New insights into the diversity and evolution of the archaeal mobilome from three complete genomes of Saccharolobus shibatae.</title>
        <authorList>
            <person name="Medvedeva S."/>
            <person name="Brandt D."/>
            <person name="Cvirkaite-Krupovic V."/>
            <person name="Liu Y."/>
            <person name="Severinov K."/>
            <person name="Ishino S."/>
            <person name="Ishino Y."/>
            <person name="Prangishvili D."/>
            <person name="Kalinowski J."/>
            <person name="Krupovic M."/>
        </authorList>
    </citation>
    <scope>NUCLEOTIDE SEQUENCE</scope>
    <source>
        <strain evidence="1">B12</strain>
    </source>
</reference>
<dbReference type="KEGG" id="sshi:J5U23_01695"/>
<dbReference type="GeneID" id="65563237"/>